<reference evidence="1 2" key="1">
    <citation type="submission" date="2017-01" db="EMBL/GenBank/DDBJ databases">
        <title>Genome Analysis of Deinococcus marmoris KOPRI26562.</title>
        <authorList>
            <person name="Kim J.H."/>
            <person name="Oh H.-M."/>
        </authorList>
    </citation>
    <scope>NUCLEOTIDE SEQUENCE [LARGE SCALE GENOMIC DNA]</scope>
    <source>
        <strain evidence="1 2">KOPRI26562</strain>
    </source>
</reference>
<gene>
    <name evidence="1" type="ORF">BOO71_0000988</name>
</gene>
<dbReference type="Proteomes" id="UP000186607">
    <property type="component" value="Unassembled WGS sequence"/>
</dbReference>
<evidence type="ECO:0000313" key="1">
    <source>
        <dbReference type="EMBL" id="OLV20010.1"/>
    </source>
</evidence>
<comment type="caution">
    <text evidence="1">The sequence shown here is derived from an EMBL/GenBank/DDBJ whole genome shotgun (WGS) entry which is preliminary data.</text>
</comment>
<proteinExistence type="predicted"/>
<accession>A0A1U7P4C4</accession>
<evidence type="ECO:0000313" key="2">
    <source>
        <dbReference type="Proteomes" id="UP000186607"/>
    </source>
</evidence>
<dbReference type="RefSeq" id="WP_075830263.1">
    <property type="nucleotide sequence ID" value="NZ_MSTI01000014.1"/>
</dbReference>
<protein>
    <submittedName>
        <fullName evidence="1">Uncharacterized protein</fullName>
    </submittedName>
</protein>
<sequence>MQERQGRLVLEVTVVLAGTSAPWQAEVKVRGRPDTLTFHSPQAVAQYLRQLAERPVSSQGLR</sequence>
<name>A0A1U7P4C4_9DEIO</name>
<organism evidence="1 2">
    <name type="scientific">Deinococcus marmoris</name>
    <dbReference type="NCBI Taxonomy" id="249408"/>
    <lineage>
        <taxon>Bacteria</taxon>
        <taxon>Thermotogati</taxon>
        <taxon>Deinococcota</taxon>
        <taxon>Deinococci</taxon>
        <taxon>Deinococcales</taxon>
        <taxon>Deinococcaceae</taxon>
        <taxon>Deinococcus</taxon>
    </lineage>
</organism>
<keyword evidence="2" id="KW-1185">Reference proteome</keyword>
<dbReference type="AlphaFoldDB" id="A0A1U7P4C4"/>
<dbReference type="EMBL" id="MSTI01000014">
    <property type="protein sequence ID" value="OLV20010.1"/>
    <property type="molecule type" value="Genomic_DNA"/>
</dbReference>